<accession>A0AAN9TSW3</accession>
<dbReference type="InterPro" id="IPR007531">
    <property type="entry name" value="Dysbindin"/>
</dbReference>
<comment type="caution">
    <text evidence="4">The sequence shown here is derived from an EMBL/GenBank/DDBJ whole genome shotgun (WGS) entry which is preliminary data.</text>
</comment>
<feature type="coiled-coil region" evidence="3">
    <location>
        <begin position="105"/>
        <end position="132"/>
    </location>
</feature>
<keyword evidence="5" id="KW-1185">Reference proteome</keyword>
<evidence type="ECO:0000313" key="4">
    <source>
        <dbReference type="EMBL" id="KAK7582419.1"/>
    </source>
</evidence>
<dbReference type="PANTHER" id="PTHR16294">
    <property type="entry name" value="DYSTROBREVIN BINDING PROTEIN 1 DYSBINDIN"/>
    <property type="match status" value="1"/>
</dbReference>
<sequence length="242" mass="28299">MFHSLKGKFLLVQDGISASIRGFKTKEGQSENAQSSINYHAGAEIVMKNEQEWKEIHELFEESAKKASAIDKTIHLVHEDMDKKLQNIQEVTNFLGNIPKFSKKIESISSTLESIQRMAEEAERVLVIFEDMVEVEEYKRKEINEQFAFSEYCHKKTREIEIVKKKLEEEYFEKLSVEEKKMEDTLKERQELFNMAFQQDMQLYKESGIVPKFRVNDSSSKVTLEDVVIDDDLKDLNELLES</sequence>
<reference evidence="4 5" key="1">
    <citation type="submission" date="2024-03" db="EMBL/GenBank/DDBJ databases">
        <title>Adaptation during the transition from Ophiocordyceps entomopathogen to insect associate is accompanied by gene loss and intensified selection.</title>
        <authorList>
            <person name="Ward C.M."/>
            <person name="Onetto C.A."/>
            <person name="Borneman A.R."/>
        </authorList>
    </citation>
    <scope>NUCLEOTIDE SEQUENCE [LARGE SCALE GENOMIC DNA]</scope>
    <source>
        <strain evidence="4">AWRI1</strain>
        <tissue evidence="4">Single Adult Female</tissue>
    </source>
</reference>
<evidence type="ECO:0000256" key="2">
    <source>
        <dbReference type="ARBA" id="ARBA00040078"/>
    </source>
</evidence>
<evidence type="ECO:0000256" key="1">
    <source>
        <dbReference type="ARBA" id="ARBA00008686"/>
    </source>
</evidence>
<organism evidence="4 5">
    <name type="scientific">Parthenolecanium corni</name>
    <dbReference type="NCBI Taxonomy" id="536013"/>
    <lineage>
        <taxon>Eukaryota</taxon>
        <taxon>Metazoa</taxon>
        <taxon>Ecdysozoa</taxon>
        <taxon>Arthropoda</taxon>
        <taxon>Hexapoda</taxon>
        <taxon>Insecta</taxon>
        <taxon>Pterygota</taxon>
        <taxon>Neoptera</taxon>
        <taxon>Paraneoptera</taxon>
        <taxon>Hemiptera</taxon>
        <taxon>Sternorrhyncha</taxon>
        <taxon>Coccoidea</taxon>
        <taxon>Coccidae</taxon>
        <taxon>Parthenolecanium</taxon>
    </lineage>
</organism>
<dbReference type="AlphaFoldDB" id="A0AAN9TSW3"/>
<comment type="similarity">
    <text evidence="1">Belongs to the dysbindin family.</text>
</comment>
<keyword evidence="3" id="KW-0175">Coiled coil</keyword>
<evidence type="ECO:0000256" key="3">
    <source>
        <dbReference type="SAM" id="Coils"/>
    </source>
</evidence>
<name>A0AAN9TSW3_9HEMI</name>
<dbReference type="EMBL" id="JBBCAQ010000033">
    <property type="protein sequence ID" value="KAK7582419.1"/>
    <property type="molecule type" value="Genomic_DNA"/>
</dbReference>
<dbReference type="Proteomes" id="UP001367676">
    <property type="component" value="Unassembled WGS sequence"/>
</dbReference>
<evidence type="ECO:0000313" key="5">
    <source>
        <dbReference type="Proteomes" id="UP001367676"/>
    </source>
</evidence>
<gene>
    <name evidence="4" type="ORF">V9T40_013864</name>
</gene>
<dbReference type="GO" id="GO:0005737">
    <property type="term" value="C:cytoplasm"/>
    <property type="evidence" value="ECO:0007669"/>
    <property type="project" value="InterPro"/>
</dbReference>
<protein>
    <recommendedName>
        <fullName evidence="2">Dysbindin domain-containing protein 1</fullName>
    </recommendedName>
</protein>
<dbReference type="PANTHER" id="PTHR16294:SF4">
    <property type="entry name" value="DYSBINDIN DOMAIN-CONTAINING PROTEIN 1"/>
    <property type="match status" value="1"/>
</dbReference>
<proteinExistence type="inferred from homology"/>